<reference evidence="9" key="1">
    <citation type="submission" date="2021-08" db="EMBL/GenBank/DDBJ databases">
        <title>Hoeflea bacterium WL0058 sp. nov., isolated from the sediment.</title>
        <authorList>
            <person name="Wang L."/>
            <person name="Zhang D."/>
        </authorList>
    </citation>
    <scope>NUCLEOTIDE SEQUENCE</scope>
    <source>
        <strain evidence="9">WL0058</strain>
    </source>
</reference>
<accession>A0AAE2ZIT3</accession>
<dbReference type="GO" id="GO:0005975">
    <property type="term" value="P:carbohydrate metabolic process"/>
    <property type="evidence" value="ECO:0007669"/>
    <property type="project" value="UniProtKB-UniRule"/>
</dbReference>
<dbReference type="InterPro" id="IPR005900">
    <property type="entry name" value="6-phosphogluconolactonase_DevB"/>
</dbReference>
<evidence type="ECO:0000256" key="6">
    <source>
        <dbReference type="ARBA" id="ARBA00020337"/>
    </source>
</evidence>
<dbReference type="InterPro" id="IPR006148">
    <property type="entry name" value="Glc/Gal-6P_isomerase"/>
</dbReference>
<evidence type="ECO:0000313" key="9">
    <source>
        <dbReference type="EMBL" id="MBW8637474.1"/>
    </source>
</evidence>
<comment type="caution">
    <text evidence="9">The sequence shown here is derived from an EMBL/GenBank/DDBJ whole genome shotgun (WGS) entry which is preliminary data.</text>
</comment>
<dbReference type="AlphaFoldDB" id="A0AAE2ZIT3"/>
<dbReference type="GO" id="GO:0006098">
    <property type="term" value="P:pentose-phosphate shunt"/>
    <property type="evidence" value="ECO:0007669"/>
    <property type="project" value="InterPro"/>
</dbReference>
<dbReference type="InterPro" id="IPR039104">
    <property type="entry name" value="6PGL"/>
</dbReference>
<protein>
    <recommendedName>
        <fullName evidence="6 7">6-phosphogluconolactonase</fullName>
        <shortName evidence="7">6PGL</shortName>
        <ecNumber evidence="5 7">3.1.1.31</ecNumber>
    </recommendedName>
</protein>
<dbReference type="RefSeq" id="WP_220228177.1">
    <property type="nucleotide sequence ID" value="NZ_JAICBX010000002.1"/>
</dbReference>
<evidence type="ECO:0000259" key="8">
    <source>
        <dbReference type="Pfam" id="PF01182"/>
    </source>
</evidence>
<sequence length="233" mass="25078">MNQPEPHEFEDREALAQALSNRIATALSDAIELRGRALLAVSGGSTPRELFKALSVEEIDWSKVTVTLVDERFVPPSHDRSNHRLVAACLLQNAAAPAHFIPLYNNAETPVEAARQASRQLEQAGDAIDVAILGMGADGHTASWFPGNEGLPELTSPTQEKPVMAAEGTGVPEPRLTLTLPRIAGARLLVLHIEGADKKETLDQALAGEAVEEMPIRAIFNSDAPSVQLYWAP</sequence>
<dbReference type="SUPFAM" id="SSF100950">
    <property type="entry name" value="NagB/RpiA/CoA transferase-like"/>
    <property type="match status" value="1"/>
</dbReference>
<proteinExistence type="inferred from homology"/>
<dbReference type="PANTHER" id="PTHR11054:SF0">
    <property type="entry name" value="6-PHOSPHOGLUCONOLACTONASE"/>
    <property type="match status" value="1"/>
</dbReference>
<dbReference type="InterPro" id="IPR037171">
    <property type="entry name" value="NagB/RpiA_transferase-like"/>
</dbReference>
<dbReference type="EMBL" id="JAICBX010000002">
    <property type="protein sequence ID" value="MBW8637474.1"/>
    <property type="molecule type" value="Genomic_DNA"/>
</dbReference>
<dbReference type="EC" id="3.1.1.31" evidence="5 7"/>
<comment type="function">
    <text evidence="2 7">Hydrolysis of 6-phosphogluconolactone to 6-phosphogluconate.</text>
</comment>
<comment type="catalytic activity">
    <reaction evidence="1 7">
        <text>6-phospho-D-glucono-1,5-lactone + H2O = 6-phospho-D-gluconate + H(+)</text>
        <dbReference type="Rhea" id="RHEA:12556"/>
        <dbReference type="ChEBI" id="CHEBI:15377"/>
        <dbReference type="ChEBI" id="CHEBI:15378"/>
        <dbReference type="ChEBI" id="CHEBI:57955"/>
        <dbReference type="ChEBI" id="CHEBI:58759"/>
        <dbReference type="EC" id="3.1.1.31"/>
    </reaction>
</comment>
<dbReference type="GO" id="GO:0017057">
    <property type="term" value="F:6-phosphogluconolactonase activity"/>
    <property type="evidence" value="ECO:0007669"/>
    <property type="project" value="UniProtKB-UniRule"/>
</dbReference>
<dbReference type="Gene3D" id="3.40.50.1360">
    <property type="match status" value="1"/>
</dbReference>
<comment type="pathway">
    <text evidence="3 7">Carbohydrate degradation; pentose phosphate pathway; D-ribulose 5-phosphate from D-glucose 6-phosphate (oxidative stage): step 2/3.</text>
</comment>
<evidence type="ECO:0000256" key="1">
    <source>
        <dbReference type="ARBA" id="ARBA00000832"/>
    </source>
</evidence>
<evidence type="ECO:0000313" key="10">
    <source>
        <dbReference type="Proteomes" id="UP001196509"/>
    </source>
</evidence>
<evidence type="ECO:0000256" key="7">
    <source>
        <dbReference type="RuleBase" id="RU365095"/>
    </source>
</evidence>
<dbReference type="NCBIfam" id="TIGR01198">
    <property type="entry name" value="pgl"/>
    <property type="match status" value="1"/>
</dbReference>
<gene>
    <name evidence="7 9" type="primary">pgl</name>
    <name evidence="9" type="ORF">K1W69_09765</name>
</gene>
<organism evidence="9 10">
    <name type="scientific">Flavimaribacter sediminis</name>
    <dbReference type="NCBI Taxonomy" id="2865987"/>
    <lineage>
        <taxon>Bacteria</taxon>
        <taxon>Pseudomonadati</taxon>
        <taxon>Pseudomonadota</taxon>
        <taxon>Alphaproteobacteria</taxon>
        <taxon>Hyphomicrobiales</taxon>
        <taxon>Rhizobiaceae</taxon>
        <taxon>Flavimaribacter</taxon>
    </lineage>
</organism>
<name>A0AAE2ZIT3_9HYPH</name>
<feature type="domain" description="Glucosamine/galactosamine-6-phosphate isomerase" evidence="8">
    <location>
        <begin position="10"/>
        <end position="222"/>
    </location>
</feature>
<evidence type="ECO:0000256" key="5">
    <source>
        <dbReference type="ARBA" id="ARBA00013198"/>
    </source>
</evidence>
<dbReference type="PANTHER" id="PTHR11054">
    <property type="entry name" value="6-PHOSPHOGLUCONOLACTONASE"/>
    <property type="match status" value="1"/>
</dbReference>
<dbReference type="Proteomes" id="UP001196509">
    <property type="component" value="Unassembled WGS sequence"/>
</dbReference>
<evidence type="ECO:0000256" key="2">
    <source>
        <dbReference type="ARBA" id="ARBA00002681"/>
    </source>
</evidence>
<dbReference type="CDD" id="cd01400">
    <property type="entry name" value="6PGL"/>
    <property type="match status" value="1"/>
</dbReference>
<comment type="similarity">
    <text evidence="4 7">Belongs to the glucosamine/galactosamine-6-phosphate isomerase family. 6-phosphogluconolactonase subfamily.</text>
</comment>
<dbReference type="Pfam" id="PF01182">
    <property type="entry name" value="Glucosamine_iso"/>
    <property type="match status" value="1"/>
</dbReference>
<keyword evidence="7 9" id="KW-0378">Hydrolase</keyword>
<evidence type="ECO:0000256" key="4">
    <source>
        <dbReference type="ARBA" id="ARBA00010662"/>
    </source>
</evidence>
<keyword evidence="10" id="KW-1185">Reference proteome</keyword>
<evidence type="ECO:0000256" key="3">
    <source>
        <dbReference type="ARBA" id="ARBA00004961"/>
    </source>
</evidence>